<comment type="caution">
    <text evidence="1">The sequence shown here is derived from an EMBL/GenBank/DDBJ whole genome shotgun (WGS) entry which is preliminary data.</text>
</comment>
<dbReference type="PANTHER" id="PTHR33050">
    <property type="entry name" value="REVERSE TRANSCRIPTASE DOMAIN-CONTAINING PROTEIN"/>
    <property type="match status" value="1"/>
</dbReference>
<evidence type="ECO:0000313" key="1">
    <source>
        <dbReference type="EMBL" id="ORZ06271.1"/>
    </source>
</evidence>
<proteinExistence type="predicted"/>
<dbReference type="SUPFAM" id="SSF56672">
    <property type="entry name" value="DNA/RNA polymerases"/>
    <property type="match status" value="1"/>
</dbReference>
<name>A0A1X2HZX6_9FUNG</name>
<reference evidence="1 2" key="1">
    <citation type="submission" date="2016-07" db="EMBL/GenBank/DDBJ databases">
        <title>Pervasive Adenine N6-methylation of Active Genes in Fungi.</title>
        <authorList>
            <consortium name="DOE Joint Genome Institute"/>
            <person name="Mondo S.J."/>
            <person name="Dannebaum R.O."/>
            <person name="Kuo R.C."/>
            <person name="Labutti K."/>
            <person name="Haridas S."/>
            <person name="Kuo A."/>
            <person name="Salamov A."/>
            <person name="Ahrendt S.R."/>
            <person name="Lipzen A."/>
            <person name="Sullivan W."/>
            <person name="Andreopoulos W.B."/>
            <person name="Clum A."/>
            <person name="Lindquist E."/>
            <person name="Daum C."/>
            <person name="Ramamoorthy G.K."/>
            <person name="Gryganskyi A."/>
            <person name="Culley D."/>
            <person name="Magnuson J.K."/>
            <person name="James T.Y."/>
            <person name="O'Malley M.A."/>
            <person name="Stajich J.E."/>
            <person name="Spatafora J.W."/>
            <person name="Visel A."/>
            <person name="Grigoriev I.V."/>
        </authorList>
    </citation>
    <scope>NUCLEOTIDE SEQUENCE [LARGE SCALE GENOMIC DNA]</scope>
    <source>
        <strain evidence="1 2">NRRL 1336</strain>
    </source>
</reference>
<keyword evidence="2" id="KW-1185">Reference proteome</keyword>
<organism evidence="1 2">
    <name type="scientific">Absidia repens</name>
    <dbReference type="NCBI Taxonomy" id="90262"/>
    <lineage>
        <taxon>Eukaryota</taxon>
        <taxon>Fungi</taxon>
        <taxon>Fungi incertae sedis</taxon>
        <taxon>Mucoromycota</taxon>
        <taxon>Mucoromycotina</taxon>
        <taxon>Mucoromycetes</taxon>
        <taxon>Mucorales</taxon>
        <taxon>Cunninghamellaceae</taxon>
        <taxon>Absidia</taxon>
    </lineage>
</organism>
<dbReference type="AlphaFoldDB" id="A0A1X2HZX6"/>
<gene>
    <name evidence="1" type="ORF">BCR42DRAFT_337250</name>
</gene>
<dbReference type="Proteomes" id="UP000193560">
    <property type="component" value="Unassembled WGS sequence"/>
</dbReference>
<dbReference type="OrthoDB" id="2286148at2759"/>
<sequence>MLAFGLSLSAWVFTKVTKPLLQWARQQGIRLTASHDDFLIMALPMAPSRNLSRQHTQMVKEKMLQLGWLVNLSKSQLLEHLGMTLNTKNMSISIPGKKIRSIRRQAYHLLYQAEVKVKQLAAFIGAAMATQLGNQCNVGVVE</sequence>
<dbReference type="InterPro" id="IPR043502">
    <property type="entry name" value="DNA/RNA_pol_sf"/>
</dbReference>
<evidence type="ECO:0000313" key="2">
    <source>
        <dbReference type="Proteomes" id="UP000193560"/>
    </source>
</evidence>
<protein>
    <recommendedName>
        <fullName evidence="3">Reverse transcriptase domain-containing protein</fullName>
    </recommendedName>
</protein>
<dbReference type="InterPro" id="IPR052055">
    <property type="entry name" value="Hepadnavirus_pol/RT"/>
</dbReference>
<dbReference type="PANTHER" id="PTHR33050:SF7">
    <property type="entry name" value="RIBONUCLEASE H"/>
    <property type="match status" value="1"/>
</dbReference>
<dbReference type="EMBL" id="MCGE01000040">
    <property type="protein sequence ID" value="ORZ06271.1"/>
    <property type="molecule type" value="Genomic_DNA"/>
</dbReference>
<dbReference type="STRING" id="90262.A0A1X2HZX6"/>
<accession>A0A1X2HZX6</accession>
<evidence type="ECO:0008006" key="3">
    <source>
        <dbReference type="Google" id="ProtNLM"/>
    </source>
</evidence>